<evidence type="ECO:0000313" key="11">
    <source>
        <dbReference type="EMBL" id="TPX75949.1"/>
    </source>
</evidence>
<dbReference type="Gene3D" id="3.90.79.10">
    <property type="entry name" value="Nucleoside Triphosphate Pyrophosphohydrolase"/>
    <property type="match status" value="1"/>
</dbReference>
<keyword evidence="7" id="KW-0694">RNA-binding</keyword>
<feature type="region of interest" description="Disordered" evidence="9">
    <location>
        <begin position="495"/>
        <end position="519"/>
    </location>
</feature>
<gene>
    <name evidence="11" type="ORF">CcCBS67573_g02797</name>
</gene>
<feature type="compositionally biased region" description="Polar residues" evidence="9">
    <location>
        <begin position="430"/>
        <end position="440"/>
    </location>
</feature>
<keyword evidence="4" id="KW-0963">Cytoplasm</keyword>
<dbReference type="InterPro" id="IPR007722">
    <property type="entry name" value="DCP2_BoxA"/>
</dbReference>
<dbReference type="InterPro" id="IPR044099">
    <property type="entry name" value="Dcp2_NUDIX"/>
</dbReference>
<dbReference type="CDD" id="cd03672">
    <property type="entry name" value="NUDIX_Dcp2p_Nudt20"/>
    <property type="match status" value="1"/>
</dbReference>
<dbReference type="InterPro" id="IPR000086">
    <property type="entry name" value="NUDIX_hydrolase_dom"/>
</dbReference>
<name>A0A507FHR6_9FUNG</name>
<evidence type="ECO:0000256" key="5">
    <source>
        <dbReference type="ARBA" id="ARBA00022723"/>
    </source>
</evidence>
<evidence type="ECO:0000313" key="12">
    <source>
        <dbReference type="Proteomes" id="UP000320333"/>
    </source>
</evidence>
<dbReference type="InterPro" id="IPR036189">
    <property type="entry name" value="DCP2_BoxA_sf"/>
</dbReference>
<sequence>MAFQAVLEDLQSRFIINVPMDELASVERICFQIEQAHWFYEDFVREANPRLPSLSLKNFSSHFFAQCPLLVHWASDHEQAFSTFMEYKVRVPVCGAIILNEALDKVLLVRGWKSKSGWAFPRGKINKEEPEAECAVREVYEETGFDIRSRLRTVEFVERTMKEQRIRLYVIRGVPESTSFLTQTRKEIGDIRWFPLKELPGYKNVDPLSSNAAITSSNTTKFYMVTAFVGALKKWVHKFKRVKKQQTPQPKIPGSKAHLVVVGNTVSGTSGYRSQNEYESENDAPSAGLVASLKNQDSEDWGVNTLHQATDLIKSLIGIGVPIGSQSSLASTTTTFSSDASLTAAQSHQLNQEYQYQHQHQHQHEQQQQLQQQLQHQLQQQQQQQQQHQQQKQQQQYNAGAARQAGYPGELHMQPPQQQYPSSSQQQIQHAKNVNQTQIHHQSHENLLAQFQNARQNSFPLQGIITTPDGVNTHAMIQIIPLSASGSSSLFSPTLNAPSSFDGPLRGQTASPSRLESNVQDEITRQRESLMNLLKSGAPVGAAKVGTHKHASMDLKNVPPPPAVNRSGPNDFSEEIKSSYGGGGGGPSVKFGGGIPIGGSGGGGGGPSLDFKGGLLNILTRGGDGPSAPAPISANSSNVTTQTAFLGQYPLQTPKQSDFPSIPLPESQVPSTESASLKQRRMSKPPLSSVPPPPSASPGSQTIPVSTNALESLLLHSTSETATRSGRKTSVPSSPTDDDSDAPVQDFGSLKAKAPQKSAKPRRIFEEPSKPTRVSKITKDPQEPQHAQPSPAQFTEHAQQYMQQFQQYSQQMVPPSVAQNTPSLPSQTSFGSVQGGQNLLDLLRSGGTIGASTKALESVASSGVSNGTPSGGAGNNQQAANAAASASLMDILKIGGGGGGGGGGPKNPLSSAGAAGGGGGGGVGAGFFSNAMKRNSVSGSSNDQSANTDALRSILGIGSLKESQS</sequence>
<reference evidence="11 12" key="1">
    <citation type="journal article" date="2019" name="Sci. Rep.">
        <title>Comparative genomics of chytrid fungi reveal insights into the obligate biotrophic and pathogenic lifestyle of Synchytrium endobioticum.</title>
        <authorList>
            <person name="van de Vossenberg B.T.L.H."/>
            <person name="Warris S."/>
            <person name="Nguyen H.D.T."/>
            <person name="van Gent-Pelzer M.P.E."/>
            <person name="Joly D.L."/>
            <person name="van de Geest H.C."/>
            <person name="Bonants P.J.M."/>
            <person name="Smith D.S."/>
            <person name="Levesque C.A."/>
            <person name="van der Lee T.A.J."/>
        </authorList>
    </citation>
    <scope>NUCLEOTIDE SEQUENCE [LARGE SCALE GENOMIC DNA]</scope>
    <source>
        <strain evidence="11 12">CBS 675.73</strain>
    </source>
</reference>
<keyword evidence="5" id="KW-0479">Metal-binding</keyword>
<evidence type="ECO:0000256" key="2">
    <source>
        <dbReference type="ARBA" id="ARBA00004496"/>
    </source>
</evidence>
<dbReference type="GO" id="GO:0140933">
    <property type="term" value="F:5'-(N(7)-methylguanosine 5'-triphospho)-[mRNA] hydrolase activity"/>
    <property type="evidence" value="ECO:0007669"/>
    <property type="project" value="InterPro"/>
</dbReference>
<dbReference type="GO" id="GO:0000184">
    <property type="term" value="P:nuclear-transcribed mRNA catabolic process, nonsense-mediated decay"/>
    <property type="evidence" value="ECO:0007669"/>
    <property type="project" value="InterPro"/>
</dbReference>
<dbReference type="GO" id="GO:0030145">
    <property type="term" value="F:manganese ion binding"/>
    <property type="evidence" value="ECO:0007669"/>
    <property type="project" value="InterPro"/>
</dbReference>
<dbReference type="SMART" id="SM01125">
    <property type="entry name" value="DCP2"/>
    <property type="match status" value="1"/>
</dbReference>
<evidence type="ECO:0000256" key="4">
    <source>
        <dbReference type="ARBA" id="ARBA00022490"/>
    </source>
</evidence>
<feature type="compositionally biased region" description="Low complexity" evidence="9">
    <location>
        <begin position="414"/>
        <end position="429"/>
    </location>
</feature>
<dbReference type="STRING" id="246404.A0A507FHR6"/>
<evidence type="ECO:0000256" key="8">
    <source>
        <dbReference type="ARBA" id="ARBA00023211"/>
    </source>
</evidence>
<dbReference type="GO" id="GO:0003723">
    <property type="term" value="F:RNA binding"/>
    <property type="evidence" value="ECO:0007669"/>
    <property type="project" value="UniProtKB-KW"/>
</dbReference>
<proteinExistence type="inferred from homology"/>
<feature type="compositionally biased region" description="Low complexity" evidence="9">
    <location>
        <begin position="709"/>
        <end position="735"/>
    </location>
</feature>
<dbReference type="AlphaFoldDB" id="A0A507FHR6"/>
<accession>A0A507FHR6</accession>
<feature type="region of interest" description="Disordered" evidence="9">
    <location>
        <begin position="651"/>
        <end position="798"/>
    </location>
</feature>
<feature type="compositionally biased region" description="Polar residues" evidence="9">
    <location>
        <begin position="668"/>
        <end position="677"/>
    </location>
</feature>
<dbReference type="Proteomes" id="UP000320333">
    <property type="component" value="Unassembled WGS sequence"/>
</dbReference>
<evidence type="ECO:0000256" key="9">
    <source>
        <dbReference type="SAM" id="MobiDB-lite"/>
    </source>
</evidence>
<keyword evidence="12" id="KW-1185">Reference proteome</keyword>
<dbReference type="InterPro" id="IPR015797">
    <property type="entry name" value="NUDIX_hydrolase-like_dom_sf"/>
</dbReference>
<comment type="caution">
    <text evidence="11">The sequence shown here is derived from an EMBL/GenBank/DDBJ whole genome shotgun (WGS) entry which is preliminary data.</text>
</comment>
<dbReference type="OrthoDB" id="18996at2759"/>
<dbReference type="SUPFAM" id="SSF55811">
    <property type="entry name" value="Nudix"/>
    <property type="match status" value="1"/>
</dbReference>
<comment type="subcellular location">
    <subcellularLocation>
        <location evidence="2">Cytoplasm</location>
    </subcellularLocation>
</comment>
<feature type="compositionally biased region" description="Low complexity" evidence="9">
    <location>
        <begin position="384"/>
        <end position="396"/>
    </location>
</feature>
<keyword evidence="6" id="KW-0378">Hydrolase</keyword>
<evidence type="ECO:0000256" key="1">
    <source>
        <dbReference type="ARBA" id="ARBA00001936"/>
    </source>
</evidence>
<dbReference type="PANTHER" id="PTHR23114">
    <property type="entry name" value="M7GPPPN-MRNA HYDROLASE"/>
    <property type="match status" value="1"/>
</dbReference>
<feature type="domain" description="Nudix hydrolase" evidence="10">
    <location>
        <begin position="89"/>
        <end position="220"/>
    </location>
</feature>
<dbReference type="InterPro" id="IPR020084">
    <property type="entry name" value="NUDIX_hydrolase_CS"/>
</dbReference>
<evidence type="ECO:0000256" key="6">
    <source>
        <dbReference type="ARBA" id="ARBA00022801"/>
    </source>
</evidence>
<evidence type="ECO:0000259" key="10">
    <source>
        <dbReference type="PROSITE" id="PS51462"/>
    </source>
</evidence>
<dbReference type="FunFam" id="1.10.10.1050:FF:000003">
    <property type="entry name" value="Decapping enzyme Dcp2, putative"/>
    <property type="match status" value="1"/>
</dbReference>
<dbReference type="EMBL" id="QEAP01000063">
    <property type="protein sequence ID" value="TPX75949.1"/>
    <property type="molecule type" value="Genomic_DNA"/>
</dbReference>
<dbReference type="SUPFAM" id="SSF140586">
    <property type="entry name" value="Dcp2 domain-like"/>
    <property type="match status" value="1"/>
</dbReference>
<dbReference type="GO" id="GO:0000932">
    <property type="term" value="C:P-body"/>
    <property type="evidence" value="ECO:0007669"/>
    <property type="project" value="TreeGrafter"/>
</dbReference>
<dbReference type="FunFam" id="3.90.79.10:FF:000003">
    <property type="entry name" value="M7GpppN-mRNA hydrolase isoform 2"/>
    <property type="match status" value="1"/>
</dbReference>
<comment type="similarity">
    <text evidence="3">Belongs to the Nudix hydrolase family. DCP2 subfamily.</text>
</comment>
<dbReference type="PROSITE" id="PS00893">
    <property type="entry name" value="NUDIX_BOX"/>
    <property type="match status" value="1"/>
</dbReference>
<feature type="compositionally biased region" description="Polar residues" evidence="9">
    <location>
        <begin position="785"/>
        <end position="798"/>
    </location>
</feature>
<feature type="compositionally biased region" description="Polar residues" evidence="9">
    <location>
        <begin position="508"/>
        <end position="519"/>
    </location>
</feature>
<protein>
    <recommendedName>
        <fullName evidence="10">Nudix hydrolase domain-containing protein</fullName>
    </recommendedName>
</protein>
<dbReference type="GO" id="GO:0000290">
    <property type="term" value="P:deadenylation-dependent decapping of nuclear-transcribed mRNA"/>
    <property type="evidence" value="ECO:0007669"/>
    <property type="project" value="InterPro"/>
</dbReference>
<evidence type="ECO:0000256" key="7">
    <source>
        <dbReference type="ARBA" id="ARBA00022884"/>
    </source>
</evidence>
<comment type="cofactor">
    <cofactor evidence="1">
        <name>Mn(2+)</name>
        <dbReference type="ChEBI" id="CHEBI:29035"/>
    </cofactor>
</comment>
<dbReference type="PROSITE" id="PS51462">
    <property type="entry name" value="NUDIX"/>
    <property type="match status" value="1"/>
</dbReference>
<dbReference type="PANTHER" id="PTHR23114:SF17">
    <property type="entry name" value="M7GPPPN-MRNA HYDROLASE"/>
    <property type="match status" value="1"/>
</dbReference>
<organism evidence="11 12">
    <name type="scientific">Chytriomyces confervae</name>
    <dbReference type="NCBI Taxonomy" id="246404"/>
    <lineage>
        <taxon>Eukaryota</taxon>
        <taxon>Fungi</taxon>
        <taxon>Fungi incertae sedis</taxon>
        <taxon>Chytridiomycota</taxon>
        <taxon>Chytridiomycota incertae sedis</taxon>
        <taxon>Chytridiomycetes</taxon>
        <taxon>Chytridiales</taxon>
        <taxon>Chytriomycetaceae</taxon>
        <taxon>Chytriomyces</taxon>
    </lineage>
</organism>
<keyword evidence="8" id="KW-0464">Manganese</keyword>
<feature type="region of interest" description="Disordered" evidence="9">
    <location>
        <begin position="384"/>
        <end position="442"/>
    </location>
</feature>
<dbReference type="Gene3D" id="1.10.10.1050">
    <property type="entry name" value="Dcp2, box A domain"/>
    <property type="match status" value="1"/>
</dbReference>
<dbReference type="Pfam" id="PF05026">
    <property type="entry name" value="DCP2"/>
    <property type="match status" value="1"/>
</dbReference>
<evidence type="ECO:0000256" key="3">
    <source>
        <dbReference type="ARBA" id="ARBA00005279"/>
    </source>
</evidence>
<dbReference type="Pfam" id="PF00293">
    <property type="entry name" value="NUDIX"/>
    <property type="match status" value="1"/>
</dbReference>